<protein>
    <recommendedName>
        <fullName evidence="3">Ig-like domain-containing protein</fullName>
    </recommendedName>
</protein>
<dbReference type="PROSITE" id="PS00290">
    <property type="entry name" value="IG_MHC"/>
    <property type="match status" value="1"/>
</dbReference>
<dbReference type="InterPro" id="IPR003006">
    <property type="entry name" value="Ig/MHC_CS"/>
</dbReference>
<dbReference type="InterPro" id="IPR036179">
    <property type="entry name" value="Ig-like_dom_sf"/>
</dbReference>
<name>A0A7J6BBZ4_AMEME</name>
<dbReference type="Proteomes" id="UP000593565">
    <property type="component" value="Unassembled WGS sequence"/>
</dbReference>
<dbReference type="PANTHER" id="PTHR23411">
    <property type="entry name" value="TAPASIN"/>
    <property type="match status" value="1"/>
</dbReference>
<evidence type="ECO:0000313" key="5">
    <source>
        <dbReference type="Proteomes" id="UP000593565"/>
    </source>
</evidence>
<feature type="domain" description="Ig-like" evidence="3">
    <location>
        <begin position="45"/>
        <end position="144"/>
    </location>
</feature>
<dbReference type="FunFam" id="2.60.40.10:FF:002350">
    <property type="entry name" value="Immunoglobulin heavy variable 1-4"/>
    <property type="match status" value="1"/>
</dbReference>
<dbReference type="Gene3D" id="2.60.40.10">
    <property type="entry name" value="Immunoglobulins"/>
    <property type="match status" value="3"/>
</dbReference>
<dbReference type="InterPro" id="IPR050380">
    <property type="entry name" value="Immune_Resp_Modulators"/>
</dbReference>
<evidence type="ECO:0000313" key="4">
    <source>
        <dbReference type="EMBL" id="KAF4092482.1"/>
    </source>
</evidence>
<dbReference type="InterPro" id="IPR003597">
    <property type="entry name" value="Ig_C1-set"/>
</dbReference>
<gene>
    <name evidence="4" type="ORF">AMELA_G00021490</name>
</gene>
<comment type="caution">
    <text evidence="4">The sequence shown here is derived from an EMBL/GenBank/DDBJ whole genome shotgun (WGS) entry which is preliminary data.</text>
</comment>
<dbReference type="EMBL" id="JAAGNN010000002">
    <property type="protein sequence ID" value="KAF4092482.1"/>
    <property type="molecule type" value="Genomic_DNA"/>
</dbReference>
<keyword evidence="2" id="KW-0472">Membrane</keyword>
<keyword evidence="2" id="KW-1133">Transmembrane helix</keyword>
<dbReference type="Pfam" id="PF07654">
    <property type="entry name" value="C1-set"/>
    <property type="match status" value="1"/>
</dbReference>
<dbReference type="SUPFAM" id="SSF48726">
    <property type="entry name" value="Immunoglobulin"/>
    <property type="match status" value="4"/>
</dbReference>
<dbReference type="InterPro" id="IPR007110">
    <property type="entry name" value="Ig-like_dom"/>
</dbReference>
<sequence length="371" mass="41746">MREKIVTETDFVRRIGQFIHCDYYGYFDYWGKGTQVTVTSAVQGPPKSLFPVWQCAPASDNYITLGCVTRDLATADGLSFTWKDASGSELSEFVQYPAVQATGGYTSVSHLRVKASDWDGNKKFTCEVKNSQGTLDKSLQKPVERELHASLLLTTPTQTEIDNGTATFICLATPFSPKTHKFKWTRENVDLTPGEWTSSTSPVKCEFQQKNHNEVKEASYAPGDTKQPQLKIIPPSIKDILIKRSGQLECRAEGDVGFKSIKWLIGAREISSISGANVSLKTTVTLSTTISFNEWSDGTVFTCEVEHDAFTQHFERVHFQRGNDICVWMKEIFNYEMEMEDDNMANTALTFVFLFLITLFYSIGVTVFKVK</sequence>
<keyword evidence="5" id="KW-1185">Reference proteome</keyword>
<reference evidence="4 5" key="1">
    <citation type="submission" date="2020-02" db="EMBL/GenBank/DDBJ databases">
        <title>A chromosome-scale genome assembly of the black bullhead catfish (Ameiurus melas).</title>
        <authorList>
            <person name="Wen M."/>
            <person name="Zham M."/>
            <person name="Cabau C."/>
            <person name="Klopp C."/>
            <person name="Donnadieu C."/>
            <person name="Roques C."/>
            <person name="Bouchez O."/>
            <person name="Lampietro C."/>
            <person name="Jouanno E."/>
            <person name="Herpin A."/>
            <person name="Louis A."/>
            <person name="Berthelot C."/>
            <person name="Parey E."/>
            <person name="Roest-Crollius H."/>
            <person name="Braasch I."/>
            <person name="Postlethwait J."/>
            <person name="Robinson-Rechavi M."/>
            <person name="Echchiki A."/>
            <person name="Begum T."/>
            <person name="Montfort J."/>
            <person name="Schartl M."/>
            <person name="Bobe J."/>
            <person name="Guiguen Y."/>
        </authorList>
    </citation>
    <scope>NUCLEOTIDE SEQUENCE [LARGE SCALE GENOMIC DNA]</scope>
    <source>
        <strain evidence="4">M_S1</strain>
        <tissue evidence="4">Blood</tissue>
    </source>
</reference>
<keyword evidence="1" id="KW-0393">Immunoglobulin domain</keyword>
<proteinExistence type="predicted"/>
<dbReference type="PROSITE" id="PS50835">
    <property type="entry name" value="IG_LIKE"/>
    <property type="match status" value="2"/>
</dbReference>
<dbReference type="AlphaFoldDB" id="A0A7J6BBZ4"/>
<keyword evidence="2" id="KW-0812">Transmembrane</keyword>
<evidence type="ECO:0000256" key="2">
    <source>
        <dbReference type="SAM" id="Phobius"/>
    </source>
</evidence>
<feature type="transmembrane region" description="Helical" evidence="2">
    <location>
        <begin position="348"/>
        <end position="368"/>
    </location>
</feature>
<organism evidence="4 5">
    <name type="scientific">Ameiurus melas</name>
    <name type="common">Black bullhead</name>
    <name type="synonym">Silurus melas</name>
    <dbReference type="NCBI Taxonomy" id="219545"/>
    <lineage>
        <taxon>Eukaryota</taxon>
        <taxon>Metazoa</taxon>
        <taxon>Chordata</taxon>
        <taxon>Craniata</taxon>
        <taxon>Vertebrata</taxon>
        <taxon>Euteleostomi</taxon>
        <taxon>Actinopterygii</taxon>
        <taxon>Neopterygii</taxon>
        <taxon>Teleostei</taxon>
        <taxon>Ostariophysi</taxon>
        <taxon>Siluriformes</taxon>
        <taxon>Ictaluridae</taxon>
        <taxon>Ameiurus</taxon>
    </lineage>
</organism>
<evidence type="ECO:0000259" key="3">
    <source>
        <dbReference type="PROSITE" id="PS50835"/>
    </source>
</evidence>
<accession>A0A7J6BBZ4</accession>
<dbReference type="InterPro" id="IPR013783">
    <property type="entry name" value="Ig-like_fold"/>
</dbReference>
<evidence type="ECO:0000256" key="1">
    <source>
        <dbReference type="ARBA" id="ARBA00023319"/>
    </source>
</evidence>
<feature type="domain" description="Ig-like" evidence="3">
    <location>
        <begin position="228"/>
        <end position="307"/>
    </location>
</feature>